<dbReference type="UniPathway" id="UPA00078"/>
<comment type="subcellular location">
    <subcellularLocation>
        <location evidence="1 6">Cytoplasm</location>
    </subcellularLocation>
</comment>
<feature type="binding site" evidence="6">
    <location>
        <position position="22"/>
    </location>
    <ligand>
        <name>substrate</name>
    </ligand>
</feature>
<comment type="caution">
    <text evidence="8">The sequence shown here is derived from an EMBL/GenBank/DDBJ whole genome shotgun (WGS) entry which is preliminary data.</text>
</comment>
<accession>A0A318FMF8</accession>
<organism evidence="8 9">
    <name type="scientific">Klebsiella oxytoca</name>
    <dbReference type="NCBI Taxonomy" id="571"/>
    <lineage>
        <taxon>Bacteria</taxon>
        <taxon>Pseudomonadati</taxon>
        <taxon>Pseudomonadota</taxon>
        <taxon>Gammaproteobacteria</taxon>
        <taxon>Enterobacterales</taxon>
        <taxon>Enterobacteriaceae</taxon>
        <taxon>Klebsiella/Raoultella group</taxon>
        <taxon>Klebsiella</taxon>
    </lineage>
</organism>
<name>A0A318FMF8_KLEOX</name>
<dbReference type="PANTHER" id="PTHR43194:SF5">
    <property type="entry name" value="PIMELOYL-[ACYL-CARRIER PROTEIN] METHYL ESTER ESTERASE"/>
    <property type="match status" value="1"/>
</dbReference>
<dbReference type="InterPro" id="IPR050228">
    <property type="entry name" value="Carboxylesterase_BioH"/>
</dbReference>
<evidence type="ECO:0000256" key="2">
    <source>
        <dbReference type="ARBA" id="ARBA00022487"/>
    </source>
</evidence>
<comment type="similarity">
    <text evidence="6">Belongs to the AB hydrolase superfamily. Carboxylesterase BioH family.</text>
</comment>
<sequence>MKEIWWQTTGEGNSHLVLLHGWGLNAQVWDCITPELASHFTLHLVDLPGYGRSRGFGTQSLEEMAQQVQLKAPERAIWLGWSLGGLVASQIALTHPERVQALVTVASSPCFSAHDDWPGIKPEVLSGFQQQLSEDFQRTVERFLALQTMGTESARQDARALKSTVLSLPMPAPEVLNGGLEILKTADLRQPLTALTMPFLRMYGRLDGLVPRKIVPVLDALWPQSQSIIFDKAAHAPFISHPQEFCAPLIALKAQVSKYF</sequence>
<feature type="active site" description="Nucleophile" evidence="6">
    <location>
        <position position="82"/>
    </location>
</feature>
<evidence type="ECO:0000256" key="3">
    <source>
        <dbReference type="ARBA" id="ARBA00022490"/>
    </source>
</evidence>
<protein>
    <recommendedName>
        <fullName evidence="6">Pimeloyl-[acyl-carrier protein] methyl ester esterase</fullName>
        <ecNumber evidence="6">3.1.1.85</ecNumber>
    </recommendedName>
    <alternativeName>
        <fullName evidence="6">Biotin synthesis protein BioH</fullName>
    </alternativeName>
    <alternativeName>
        <fullName evidence="6">Carboxylesterase BioH</fullName>
    </alternativeName>
</protein>
<feature type="binding site" evidence="6">
    <location>
        <position position="235"/>
    </location>
    <ligand>
        <name>substrate</name>
    </ligand>
</feature>
<feature type="domain" description="AB hydrolase-1" evidence="7">
    <location>
        <begin position="15"/>
        <end position="242"/>
    </location>
</feature>
<evidence type="ECO:0000313" key="8">
    <source>
        <dbReference type="EMBL" id="PXW43481.1"/>
    </source>
</evidence>
<dbReference type="Gene3D" id="3.40.50.1820">
    <property type="entry name" value="alpha/beta hydrolase"/>
    <property type="match status" value="1"/>
</dbReference>
<dbReference type="Pfam" id="PF00561">
    <property type="entry name" value="Abhydrolase_1"/>
    <property type="match status" value="1"/>
</dbReference>
<feature type="active site" evidence="6">
    <location>
        <position position="235"/>
    </location>
</feature>
<dbReference type="GO" id="GO:0090499">
    <property type="term" value="F:pimelyl-[acyl-carrier protein] methyl ester esterase activity"/>
    <property type="evidence" value="ECO:0007669"/>
    <property type="project" value="UniProtKB-EC"/>
</dbReference>
<dbReference type="SUPFAM" id="SSF53474">
    <property type="entry name" value="alpha/beta-Hydrolases"/>
    <property type="match status" value="1"/>
</dbReference>
<proteinExistence type="inferred from homology"/>
<dbReference type="EMBL" id="QJJG01000011">
    <property type="protein sequence ID" value="PXW43481.1"/>
    <property type="molecule type" value="Genomic_DNA"/>
</dbReference>
<dbReference type="GO" id="GO:0005737">
    <property type="term" value="C:cytoplasm"/>
    <property type="evidence" value="ECO:0007669"/>
    <property type="project" value="UniProtKB-SubCell"/>
</dbReference>
<evidence type="ECO:0000256" key="4">
    <source>
        <dbReference type="ARBA" id="ARBA00022756"/>
    </source>
</evidence>
<keyword evidence="4 6" id="KW-0093">Biotin biosynthesis</keyword>
<dbReference type="FunFam" id="3.40.50.1820:FF:000045">
    <property type="entry name" value="Pimeloyl-[acyl-carrier protein] methyl ester esterase"/>
    <property type="match status" value="1"/>
</dbReference>
<evidence type="ECO:0000256" key="6">
    <source>
        <dbReference type="HAMAP-Rule" id="MF_01260"/>
    </source>
</evidence>
<dbReference type="InterPro" id="IPR010076">
    <property type="entry name" value="BioH"/>
</dbReference>
<keyword evidence="5 6" id="KW-0378">Hydrolase</keyword>
<reference evidence="8 9" key="1">
    <citation type="submission" date="2018-05" db="EMBL/GenBank/DDBJ databases">
        <title>Freshwater and sediment microbial communities from various areas in North America, analyzing microbe dynamics in response to fracking.</title>
        <authorList>
            <person name="Lamendella R."/>
        </authorList>
    </citation>
    <scope>NUCLEOTIDE SEQUENCE [LARGE SCALE GENOMIC DNA]</scope>
    <source>
        <strain evidence="8 9">67</strain>
    </source>
</reference>
<keyword evidence="2 6" id="KW-0719">Serine esterase</keyword>
<gene>
    <name evidence="6" type="primary">bioH</name>
    <name evidence="8" type="ORF">DET57_1115</name>
</gene>
<dbReference type="AlphaFoldDB" id="A0A318FMF8"/>
<evidence type="ECO:0000259" key="7">
    <source>
        <dbReference type="Pfam" id="PF00561"/>
    </source>
</evidence>
<keyword evidence="3 6" id="KW-0963">Cytoplasm</keyword>
<dbReference type="RefSeq" id="WP_110274835.1">
    <property type="nucleotide sequence ID" value="NZ_QJJG01000011.1"/>
</dbReference>
<evidence type="ECO:0000256" key="1">
    <source>
        <dbReference type="ARBA" id="ARBA00004496"/>
    </source>
</evidence>
<comment type="catalytic activity">
    <reaction evidence="6">
        <text>6-carboxyhexanoyl-[ACP] methyl ester + H2O = 6-carboxyhexanoyl-[ACP] + methanol + H(+)</text>
        <dbReference type="Rhea" id="RHEA:42700"/>
        <dbReference type="Rhea" id="RHEA-COMP:9955"/>
        <dbReference type="Rhea" id="RHEA-COMP:10186"/>
        <dbReference type="ChEBI" id="CHEBI:15377"/>
        <dbReference type="ChEBI" id="CHEBI:15378"/>
        <dbReference type="ChEBI" id="CHEBI:17790"/>
        <dbReference type="ChEBI" id="CHEBI:78846"/>
        <dbReference type="ChEBI" id="CHEBI:82735"/>
        <dbReference type="EC" id="3.1.1.85"/>
    </reaction>
</comment>
<dbReference type="GO" id="GO:0009102">
    <property type="term" value="P:biotin biosynthetic process"/>
    <property type="evidence" value="ECO:0007669"/>
    <property type="project" value="UniProtKB-UniRule"/>
</dbReference>
<dbReference type="Proteomes" id="UP000247485">
    <property type="component" value="Unassembled WGS sequence"/>
</dbReference>
<dbReference type="EC" id="3.1.1.85" evidence="6"/>
<comment type="subunit">
    <text evidence="6">Monomer.</text>
</comment>
<dbReference type="NCBIfam" id="TIGR01738">
    <property type="entry name" value="bioH"/>
    <property type="match status" value="1"/>
</dbReference>
<feature type="binding site" evidence="6">
    <location>
        <begin position="82"/>
        <end position="83"/>
    </location>
    <ligand>
        <name>substrate</name>
    </ligand>
</feature>
<evidence type="ECO:0000313" key="9">
    <source>
        <dbReference type="Proteomes" id="UP000247485"/>
    </source>
</evidence>
<dbReference type="NCBIfam" id="NF007674">
    <property type="entry name" value="PRK10349.1"/>
    <property type="match status" value="1"/>
</dbReference>
<evidence type="ECO:0000256" key="5">
    <source>
        <dbReference type="ARBA" id="ARBA00022801"/>
    </source>
</evidence>
<dbReference type="InterPro" id="IPR029058">
    <property type="entry name" value="AB_hydrolase_fold"/>
</dbReference>
<comment type="pathway">
    <text evidence="6">Cofactor biosynthesis; biotin biosynthesis.</text>
</comment>
<feature type="active site" evidence="6">
    <location>
        <position position="207"/>
    </location>
</feature>
<dbReference type="PANTHER" id="PTHR43194">
    <property type="entry name" value="HYDROLASE ALPHA/BETA FOLD FAMILY"/>
    <property type="match status" value="1"/>
</dbReference>
<feature type="binding site" evidence="6">
    <location>
        <begin position="143"/>
        <end position="147"/>
    </location>
    <ligand>
        <name>substrate</name>
    </ligand>
</feature>
<dbReference type="InterPro" id="IPR000073">
    <property type="entry name" value="AB_hydrolase_1"/>
</dbReference>
<dbReference type="HAMAP" id="MF_01260">
    <property type="entry name" value="Carboxylester"/>
    <property type="match status" value="1"/>
</dbReference>
<comment type="function">
    <text evidence="6">The physiological role of BioH is to remove the methyl group introduced by BioC when the pimeloyl moiety is complete. It allows to synthesize pimeloyl-ACP via the fatty acid synthetic pathway through the hydrolysis of the ester bonds of pimeloyl-ACP esters.</text>
</comment>